<comment type="caution">
    <text evidence="1">The sequence shown here is derived from an EMBL/GenBank/DDBJ whole genome shotgun (WGS) entry which is preliminary data.</text>
</comment>
<dbReference type="Pfam" id="PF04404">
    <property type="entry name" value="ERF"/>
    <property type="match status" value="1"/>
</dbReference>
<dbReference type="AlphaFoldDB" id="A0A0F9ITE0"/>
<reference evidence="1" key="1">
    <citation type="journal article" date="2015" name="Nature">
        <title>Complex archaea that bridge the gap between prokaryotes and eukaryotes.</title>
        <authorList>
            <person name="Spang A."/>
            <person name="Saw J.H."/>
            <person name="Jorgensen S.L."/>
            <person name="Zaremba-Niedzwiedzka K."/>
            <person name="Martijn J."/>
            <person name="Lind A.E."/>
            <person name="van Eijk R."/>
            <person name="Schleper C."/>
            <person name="Guy L."/>
            <person name="Ettema T.J."/>
        </authorList>
    </citation>
    <scope>NUCLEOTIDE SEQUENCE</scope>
</reference>
<dbReference type="EMBL" id="LAZR01011649">
    <property type="protein sequence ID" value="KKM60598.1"/>
    <property type="molecule type" value="Genomic_DNA"/>
</dbReference>
<dbReference type="InterPro" id="IPR007499">
    <property type="entry name" value="ERF_bacteria_virus"/>
</dbReference>
<evidence type="ECO:0000313" key="1">
    <source>
        <dbReference type="EMBL" id="KKM60598.1"/>
    </source>
</evidence>
<name>A0A0F9ITE0_9ZZZZ</name>
<gene>
    <name evidence="1" type="ORF">LCGC14_1540160</name>
</gene>
<accession>A0A0F9ITE0</accession>
<sequence>MPGTTTEIIKAMVAVRKEVHIVAKSGKSKTQGYKYSELADYIGALKNLLEEHGLAAVTSIDNVQHHPPVETRSGGKLNPCEVQGTITLYHVSGESISAGITGYAQNAGDKAVYAAITGARKYALGQMFNLATSDDPESFPDADKRDKLLARRDRLPGFAAYAFSPGYLKVLSHF</sequence>
<proteinExistence type="predicted"/>
<protein>
    <recommendedName>
        <fullName evidence="2">ERF family protein</fullName>
    </recommendedName>
</protein>
<evidence type="ECO:0008006" key="2">
    <source>
        <dbReference type="Google" id="ProtNLM"/>
    </source>
</evidence>
<organism evidence="1">
    <name type="scientific">marine sediment metagenome</name>
    <dbReference type="NCBI Taxonomy" id="412755"/>
    <lineage>
        <taxon>unclassified sequences</taxon>
        <taxon>metagenomes</taxon>
        <taxon>ecological metagenomes</taxon>
    </lineage>
</organism>